<reference evidence="2 3" key="1">
    <citation type="submission" date="2019-05" db="EMBL/GenBank/DDBJ databases">
        <title>Another draft genome of Portunus trituberculatus and its Hox gene families provides insights of decapod evolution.</title>
        <authorList>
            <person name="Jeong J.-H."/>
            <person name="Song I."/>
            <person name="Kim S."/>
            <person name="Choi T."/>
            <person name="Kim D."/>
            <person name="Ryu S."/>
            <person name="Kim W."/>
        </authorList>
    </citation>
    <scope>NUCLEOTIDE SEQUENCE [LARGE SCALE GENOMIC DNA]</scope>
    <source>
        <tissue evidence="2">Muscle</tissue>
    </source>
</reference>
<evidence type="ECO:0000313" key="3">
    <source>
        <dbReference type="Proteomes" id="UP000324222"/>
    </source>
</evidence>
<keyword evidence="3" id="KW-1185">Reference proteome</keyword>
<gene>
    <name evidence="2" type="ORF">E2C01_037528</name>
</gene>
<organism evidence="2 3">
    <name type="scientific">Portunus trituberculatus</name>
    <name type="common">Swimming crab</name>
    <name type="synonym">Neptunus trituberculatus</name>
    <dbReference type="NCBI Taxonomy" id="210409"/>
    <lineage>
        <taxon>Eukaryota</taxon>
        <taxon>Metazoa</taxon>
        <taxon>Ecdysozoa</taxon>
        <taxon>Arthropoda</taxon>
        <taxon>Crustacea</taxon>
        <taxon>Multicrustacea</taxon>
        <taxon>Malacostraca</taxon>
        <taxon>Eumalacostraca</taxon>
        <taxon>Eucarida</taxon>
        <taxon>Decapoda</taxon>
        <taxon>Pleocyemata</taxon>
        <taxon>Brachyura</taxon>
        <taxon>Eubrachyura</taxon>
        <taxon>Portunoidea</taxon>
        <taxon>Portunidae</taxon>
        <taxon>Portuninae</taxon>
        <taxon>Portunus</taxon>
    </lineage>
</organism>
<dbReference type="AlphaFoldDB" id="A0A5B7FHB9"/>
<comment type="caution">
    <text evidence="2">The sequence shown here is derived from an EMBL/GenBank/DDBJ whole genome shotgun (WGS) entry which is preliminary data.</text>
</comment>
<name>A0A5B7FHB9_PORTR</name>
<evidence type="ECO:0000256" key="1">
    <source>
        <dbReference type="SAM" id="MobiDB-lite"/>
    </source>
</evidence>
<accession>A0A5B7FHB9</accession>
<dbReference type="EMBL" id="VSRR010006025">
    <property type="protein sequence ID" value="MPC43874.1"/>
    <property type="molecule type" value="Genomic_DNA"/>
</dbReference>
<protein>
    <submittedName>
        <fullName evidence="2">Uncharacterized protein</fullName>
    </submittedName>
</protein>
<feature type="compositionally biased region" description="Basic and acidic residues" evidence="1">
    <location>
        <begin position="58"/>
        <end position="75"/>
    </location>
</feature>
<proteinExistence type="predicted"/>
<evidence type="ECO:0000313" key="2">
    <source>
        <dbReference type="EMBL" id="MPC43874.1"/>
    </source>
</evidence>
<feature type="region of interest" description="Disordered" evidence="1">
    <location>
        <begin position="49"/>
        <end position="75"/>
    </location>
</feature>
<sequence>MVEEDKGARHGARKGGKCMEVERIQWNRNTHTSKLMNYHEKEESMEMNKINWGNKKMLPRETREMTDGHGTQEEK</sequence>
<dbReference type="Proteomes" id="UP000324222">
    <property type="component" value="Unassembled WGS sequence"/>
</dbReference>